<keyword evidence="3" id="KW-1185">Reference proteome</keyword>
<protein>
    <submittedName>
        <fullName evidence="2">Uncharacterized protein</fullName>
    </submittedName>
</protein>
<comment type="caution">
    <text evidence="2">The sequence shown here is derived from an EMBL/GenBank/DDBJ whole genome shotgun (WGS) entry which is preliminary data.</text>
</comment>
<keyword evidence="1" id="KW-0732">Signal</keyword>
<evidence type="ECO:0000313" key="2">
    <source>
        <dbReference type="EMBL" id="KAF8905785.1"/>
    </source>
</evidence>
<dbReference type="EMBL" id="JADNYJ010000021">
    <property type="protein sequence ID" value="KAF8905785.1"/>
    <property type="molecule type" value="Genomic_DNA"/>
</dbReference>
<dbReference type="OrthoDB" id="3045303at2759"/>
<feature type="signal peptide" evidence="1">
    <location>
        <begin position="1"/>
        <end position="20"/>
    </location>
</feature>
<name>A0A9P5NTF1_GYMJU</name>
<dbReference type="AlphaFoldDB" id="A0A9P5NTF1"/>
<sequence length="282" mass="31937">MNRVILCALYISVCLIGVFAVPVPTEPHEIHKPGDYVGVRAKAYEEKNPHVVSINPYDCGIRTHLFDRKLDKISIHPGVVMEGLDPETGKYPVAMISKKLPNNPPRKDIKAFHPNMKPWKDDKTGVRHIPMQPHELHSLKEAMAWRHPTPLRCLRRLLQARIVHNLLKGRLVDDLAVLPVGYLMATQAAQGILLLALPPIITVHLQVLTEEDTIQLADMDRQVVHQVVMDRRDTALRGLTLVALAEGRHLLVPDLFLRRIPLDGRERRGLYKHDGVTHISVF</sequence>
<evidence type="ECO:0000313" key="3">
    <source>
        <dbReference type="Proteomes" id="UP000724874"/>
    </source>
</evidence>
<reference evidence="2" key="1">
    <citation type="submission" date="2020-11" db="EMBL/GenBank/DDBJ databases">
        <authorList>
            <consortium name="DOE Joint Genome Institute"/>
            <person name="Ahrendt S."/>
            <person name="Riley R."/>
            <person name="Andreopoulos W."/>
            <person name="LaButti K."/>
            <person name="Pangilinan J."/>
            <person name="Ruiz-duenas F.J."/>
            <person name="Barrasa J.M."/>
            <person name="Sanchez-Garcia M."/>
            <person name="Camarero S."/>
            <person name="Miyauchi S."/>
            <person name="Serrano A."/>
            <person name="Linde D."/>
            <person name="Babiker R."/>
            <person name="Drula E."/>
            <person name="Ayuso-Fernandez I."/>
            <person name="Pacheco R."/>
            <person name="Padilla G."/>
            <person name="Ferreira P."/>
            <person name="Barriuso J."/>
            <person name="Kellner H."/>
            <person name="Castanera R."/>
            <person name="Alfaro M."/>
            <person name="Ramirez L."/>
            <person name="Pisabarro A.G."/>
            <person name="Kuo A."/>
            <person name="Tritt A."/>
            <person name="Lipzen A."/>
            <person name="He G."/>
            <person name="Yan M."/>
            <person name="Ng V."/>
            <person name="Cullen D."/>
            <person name="Martin F."/>
            <person name="Rosso M.-N."/>
            <person name="Henrissat B."/>
            <person name="Hibbett D."/>
            <person name="Martinez A.T."/>
            <person name="Grigoriev I.V."/>
        </authorList>
    </citation>
    <scope>NUCLEOTIDE SEQUENCE</scope>
    <source>
        <strain evidence="2">AH 44721</strain>
    </source>
</reference>
<gene>
    <name evidence="2" type="ORF">CPB84DRAFT_1960305</name>
</gene>
<accession>A0A9P5NTF1</accession>
<evidence type="ECO:0000256" key="1">
    <source>
        <dbReference type="SAM" id="SignalP"/>
    </source>
</evidence>
<proteinExistence type="predicted"/>
<feature type="chain" id="PRO_5040328520" evidence="1">
    <location>
        <begin position="21"/>
        <end position="282"/>
    </location>
</feature>
<dbReference type="Proteomes" id="UP000724874">
    <property type="component" value="Unassembled WGS sequence"/>
</dbReference>
<organism evidence="2 3">
    <name type="scientific">Gymnopilus junonius</name>
    <name type="common">Spectacular rustgill mushroom</name>
    <name type="synonym">Gymnopilus spectabilis subsp. junonius</name>
    <dbReference type="NCBI Taxonomy" id="109634"/>
    <lineage>
        <taxon>Eukaryota</taxon>
        <taxon>Fungi</taxon>
        <taxon>Dikarya</taxon>
        <taxon>Basidiomycota</taxon>
        <taxon>Agaricomycotina</taxon>
        <taxon>Agaricomycetes</taxon>
        <taxon>Agaricomycetidae</taxon>
        <taxon>Agaricales</taxon>
        <taxon>Agaricineae</taxon>
        <taxon>Hymenogastraceae</taxon>
        <taxon>Gymnopilus</taxon>
    </lineage>
</organism>